<dbReference type="NCBIfam" id="TIGR01511">
    <property type="entry name" value="ATPase-IB1_Cu"/>
    <property type="match status" value="1"/>
</dbReference>
<keyword evidence="4 10" id="KW-0479">Metal-binding</keyword>
<dbReference type="Gene3D" id="2.70.150.10">
    <property type="entry name" value="Calcium-transporting ATPase, cytoplasmic transduction domain A"/>
    <property type="match status" value="1"/>
</dbReference>
<feature type="transmembrane region" description="Helical" evidence="10">
    <location>
        <begin position="187"/>
        <end position="203"/>
    </location>
</feature>
<reference evidence="12" key="1">
    <citation type="journal article" date="2022" name="Genome Biol. Evol.">
        <title>A New Gene Family Diagnostic for Intracellular Biomineralization of Amorphous Ca Carbonates by Cyanobacteria.</title>
        <authorList>
            <person name="Benzerara K."/>
            <person name="Duprat E."/>
            <person name="Bitard-Feildel T."/>
            <person name="Caumes G."/>
            <person name="Cassier-Chauvat C."/>
            <person name="Chauvat F."/>
            <person name="Dezi M."/>
            <person name="Diop S.I."/>
            <person name="Gaschignard G."/>
            <person name="Gorgen S."/>
            <person name="Gugger M."/>
            <person name="Lopez-Garcia P."/>
            <person name="Millet M."/>
            <person name="Skouri-Panet F."/>
            <person name="Moreira D."/>
            <person name="Callebaut I."/>
        </authorList>
    </citation>
    <scope>NUCLEOTIDE SEQUENCE</scope>
    <source>
        <strain evidence="12">G9</strain>
    </source>
</reference>
<dbReference type="EMBL" id="JAKKUT010000001">
    <property type="protein sequence ID" value="MDG2989479.1"/>
    <property type="molecule type" value="Genomic_DNA"/>
</dbReference>
<keyword evidence="13" id="KW-1185">Reference proteome</keyword>
<dbReference type="Gene3D" id="3.30.70.100">
    <property type="match status" value="1"/>
</dbReference>
<reference evidence="12" key="2">
    <citation type="submission" date="2022-01" db="EMBL/GenBank/DDBJ databases">
        <authorList>
            <person name="Zivanovic Y."/>
            <person name="Moreira D."/>
            <person name="Lopez-Garcia P."/>
        </authorList>
    </citation>
    <scope>NUCLEOTIDE SEQUENCE</scope>
    <source>
        <strain evidence="12">G9</strain>
    </source>
</reference>
<sequence>MAQVTFELTGMHCASCVRSVERVMEQTPGVAAYQVNLANRQLRVTYDGDLIHQRQLQQALDQAGYGATEITAASSSEQPLPVFTPKFLVCAVASSLLFVGSVPMMTGLALPASLMVFQEPWVQFALTLPVMVWGGSGFYHGAIAAWKRRTATMDTLVALGTSAAFLFSVGMTLWADQGEHPHGAMPPLYYEVAAIVITLVLLGQQLEARARRRTTAALRELIALQPLTARVIRDQREEIVPLEQIQVGDRLRVKPGETIPLDGQIEQGHTSIDESMISGESLPVDKGPGDEVIGATLNQTGSVVMVVTRIGSETVLAQIIELVESAQASKPPIQQIGDQITAWFVPVVLAIALLTLITWLLFSGNVAMAMTTSVSVLIIACPCALGLATPTSIMVATGQAAKQGILVKTAASLEYAATIQTIVFDKTGTLTLGAPSVTTFLTQLPGAQGELELLRLAASVEQQSEHPLAQAIVTYAQNQEQTWPPVEQFQAIPGHGVTGTVQDQRIQVGTLRWLAQSDIPIESWRSRAADLAAQGHTVVAIARNQQIQGLFALADTVKPSAAAAIRTLKIMGIQIVMLTGDNATSAQAIAQTLGIDTVIAEVTPAEKAATIQDLQRDGRVAFVGDGINDAPALAQADVGIAIGTGTDVAIAASDLTLMTGDLGGVVAALGLSRATLNNIRQNLFFAFVYNTLGIPLAAGLFYPLAGWLLNPIFAGAAMALSSISVVSNALRLYRYRI</sequence>
<dbReference type="InterPro" id="IPR036412">
    <property type="entry name" value="HAD-like_sf"/>
</dbReference>
<dbReference type="NCBIfam" id="TIGR01525">
    <property type="entry name" value="ATPase-IB_hvy"/>
    <property type="match status" value="1"/>
</dbReference>
<dbReference type="CDD" id="cd02094">
    <property type="entry name" value="P-type_ATPase_Cu-like"/>
    <property type="match status" value="1"/>
</dbReference>
<dbReference type="InterPro" id="IPR008250">
    <property type="entry name" value="ATPase_P-typ_transduc_dom_A_sf"/>
</dbReference>
<evidence type="ECO:0000256" key="7">
    <source>
        <dbReference type="ARBA" id="ARBA00022967"/>
    </source>
</evidence>
<keyword evidence="8 10" id="KW-1133">Transmembrane helix</keyword>
<dbReference type="InterPro" id="IPR018303">
    <property type="entry name" value="ATPase_P-typ_P_site"/>
</dbReference>
<feature type="transmembrane region" description="Helical" evidence="10">
    <location>
        <begin position="711"/>
        <end position="733"/>
    </location>
</feature>
<dbReference type="InterPro" id="IPR006121">
    <property type="entry name" value="HMA_dom"/>
</dbReference>
<evidence type="ECO:0000256" key="8">
    <source>
        <dbReference type="ARBA" id="ARBA00022989"/>
    </source>
</evidence>
<dbReference type="PRINTS" id="PR00119">
    <property type="entry name" value="CATATPASE"/>
</dbReference>
<dbReference type="SFLD" id="SFLDF00027">
    <property type="entry name" value="p-type_atpase"/>
    <property type="match status" value="1"/>
</dbReference>
<feature type="transmembrane region" description="Helical" evidence="10">
    <location>
        <begin position="156"/>
        <end position="175"/>
    </location>
</feature>
<keyword evidence="3 10" id="KW-0812">Transmembrane</keyword>
<organism evidence="12 13">
    <name type="scientific">Candidatus Synechococcus calcipolaris G9</name>
    <dbReference type="NCBI Taxonomy" id="1497997"/>
    <lineage>
        <taxon>Bacteria</taxon>
        <taxon>Bacillati</taxon>
        <taxon>Cyanobacteriota</taxon>
        <taxon>Cyanophyceae</taxon>
        <taxon>Synechococcales</taxon>
        <taxon>Synechococcaceae</taxon>
        <taxon>Synechococcus</taxon>
    </lineage>
</organism>
<dbReference type="PROSITE" id="PS00154">
    <property type="entry name" value="ATPASE_E1_E2"/>
    <property type="match status" value="1"/>
</dbReference>
<dbReference type="InterPro" id="IPR023214">
    <property type="entry name" value="HAD_sf"/>
</dbReference>
<dbReference type="SFLD" id="SFLDG00002">
    <property type="entry name" value="C1.7:_P-type_atpase_like"/>
    <property type="match status" value="1"/>
</dbReference>
<dbReference type="PANTHER" id="PTHR43520:SF8">
    <property type="entry name" value="P-TYPE CU(+) TRANSPORTER"/>
    <property type="match status" value="1"/>
</dbReference>
<proteinExistence type="inferred from homology"/>
<feature type="transmembrane region" description="Helical" evidence="10">
    <location>
        <begin position="121"/>
        <end position="144"/>
    </location>
</feature>
<keyword evidence="10" id="KW-1003">Cell membrane</keyword>
<dbReference type="SUPFAM" id="SSF81665">
    <property type="entry name" value="Calcium ATPase, transmembrane domain M"/>
    <property type="match status" value="1"/>
</dbReference>
<comment type="similarity">
    <text evidence="2 10">Belongs to the cation transport ATPase (P-type) (TC 3.A.3) family. Type IB subfamily.</text>
</comment>
<name>A0ABT6EVB1_9SYNE</name>
<dbReference type="SUPFAM" id="SSF55008">
    <property type="entry name" value="HMA, heavy metal-associated domain"/>
    <property type="match status" value="1"/>
</dbReference>
<evidence type="ECO:0000256" key="3">
    <source>
        <dbReference type="ARBA" id="ARBA00022692"/>
    </source>
</evidence>
<evidence type="ECO:0000256" key="1">
    <source>
        <dbReference type="ARBA" id="ARBA00004127"/>
    </source>
</evidence>
<dbReference type="RefSeq" id="WP_277865402.1">
    <property type="nucleotide sequence ID" value="NZ_JAKKUT010000001.1"/>
</dbReference>
<dbReference type="SUPFAM" id="SSF81653">
    <property type="entry name" value="Calcium ATPase, transduction domain A"/>
    <property type="match status" value="1"/>
</dbReference>
<feature type="transmembrane region" description="Helical" evidence="10">
    <location>
        <begin position="340"/>
        <end position="362"/>
    </location>
</feature>
<feature type="transmembrane region" description="Helical" evidence="10">
    <location>
        <begin position="368"/>
        <end position="388"/>
    </location>
</feature>
<dbReference type="InterPro" id="IPR059000">
    <property type="entry name" value="ATPase_P-type_domA"/>
</dbReference>
<dbReference type="Gene3D" id="3.40.1110.10">
    <property type="entry name" value="Calcium-transporting ATPase, cytoplasmic domain N"/>
    <property type="match status" value="1"/>
</dbReference>
<dbReference type="Pfam" id="PF00702">
    <property type="entry name" value="Hydrolase"/>
    <property type="match status" value="1"/>
</dbReference>
<dbReference type="SUPFAM" id="SSF56784">
    <property type="entry name" value="HAD-like"/>
    <property type="match status" value="1"/>
</dbReference>
<dbReference type="Pfam" id="PF00403">
    <property type="entry name" value="HMA"/>
    <property type="match status" value="1"/>
</dbReference>
<feature type="transmembrane region" description="Helical" evidence="10">
    <location>
        <begin position="87"/>
        <end position="109"/>
    </location>
</feature>
<evidence type="ECO:0000259" key="11">
    <source>
        <dbReference type="PROSITE" id="PS50846"/>
    </source>
</evidence>
<dbReference type="Gene3D" id="3.40.50.1000">
    <property type="entry name" value="HAD superfamily/HAD-like"/>
    <property type="match status" value="1"/>
</dbReference>
<dbReference type="Proteomes" id="UP001154265">
    <property type="component" value="Unassembled WGS sequence"/>
</dbReference>
<evidence type="ECO:0000313" key="12">
    <source>
        <dbReference type="EMBL" id="MDG2989479.1"/>
    </source>
</evidence>
<evidence type="ECO:0000256" key="4">
    <source>
        <dbReference type="ARBA" id="ARBA00022723"/>
    </source>
</evidence>
<keyword evidence="6 10" id="KW-0067">ATP-binding</keyword>
<keyword evidence="9 10" id="KW-0472">Membrane</keyword>
<dbReference type="Pfam" id="PF00122">
    <property type="entry name" value="E1-E2_ATPase"/>
    <property type="match status" value="1"/>
</dbReference>
<dbReference type="InterPro" id="IPR036163">
    <property type="entry name" value="HMA_dom_sf"/>
</dbReference>
<keyword evidence="5 10" id="KW-0547">Nucleotide-binding</keyword>
<feature type="domain" description="HMA" evidence="11">
    <location>
        <begin position="2"/>
        <end position="68"/>
    </location>
</feature>
<dbReference type="InterPro" id="IPR027256">
    <property type="entry name" value="P-typ_ATPase_IB"/>
</dbReference>
<dbReference type="PROSITE" id="PS50846">
    <property type="entry name" value="HMA_2"/>
    <property type="match status" value="1"/>
</dbReference>
<protein>
    <submittedName>
        <fullName evidence="12">Heavy metal translocating P-type ATPase</fullName>
    </submittedName>
</protein>
<gene>
    <name evidence="12" type="ORF">L3556_00815</name>
</gene>
<evidence type="ECO:0000313" key="13">
    <source>
        <dbReference type="Proteomes" id="UP001154265"/>
    </source>
</evidence>
<evidence type="ECO:0000256" key="9">
    <source>
        <dbReference type="ARBA" id="ARBA00023136"/>
    </source>
</evidence>
<keyword evidence="7" id="KW-1278">Translocase</keyword>
<evidence type="ECO:0000256" key="6">
    <source>
        <dbReference type="ARBA" id="ARBA00022840"/>
    </source>
</evidence>
<dbReference type="InterPro" id="IPR001757">
    <property type="entry name" value="P_typ_ATPase"/>
</dbReference>
<dbReference type="NCBIfam" id="TIGR01494">
    <property type="entry name" value="ATPase_P-type"/>
    <property type="match status" value="1"/>
</dbReference>
<dbReference type="CDD" id="cd00371">
    <property type="entry name" value="HMA"/>
    <property type="match status" value="1"/>
</dbReference>
<comment type="caution">
    <text evidence="12">The sequence shown here is derived from an EMBL/GenBank/DDBJ whole genome shotgun (WGS) entry which is preliminary data.</text>
</comment>
<dbReference type="PRINTS" id="PR00943">
    <property type="entry name" value="CUATPASE"/>
</dbReference>
<accession>A0ABT6EVB1</accession>
<feature type="transmembrane region" description="Helical" evidence="10">
    <location>
        <begin position="683"/>
        <end position="705"/>
    </location>
</feature>
<evidence type="ECO:0000256" key="5">
    <source>
        <dbReference type="ARBA" id="ARBA00022741"/>
    </source>
</evidence>
<evidence type="ECO:0000256" key="10">
    <source>
        <dbReference type="RuleBase" id="RU362081"/>
    </source>
</evidence>
<dbReference type="InterPro" id="IPR044492">
    <property type="entry name" value="P_typ_ATPase_HD_dom"/>
</dbReference>
<evidence type="ECO:0000256" key="2">
    <source>
        <dbReference type="ARBA" id="ARBA00006024"/>
    </source>
</evidence>
<dbReference type="SFLD" id="SFLDS00003">
    <property type="entry name" value="Haloacid_Dehalogenase"/>
    <property type="match status" value="1"/>
</dbReference>
<dbReference type="PANTHER" id="PTHR43520">
    <property type="entry name" value="ATP7, ISOFORM B"/>
    <property type="match status" value="1"/>
</dbReference>
<dbReference type="InterPro" id="IPR023298">
    <property type="entry name" value="ATPase_P-typ_TM_dom_sf"/>
</dbReference>
<dbReference type="InterPro" id="IPR023299">
    <property type="entry name" value="ATPase_P-typ_cyto_dom_N"/>
</dbReference>
<comment type="subcellular location">
    <subcellularLocation>
        <location evidence="10">Cell membrane</location>
    </subcellularLocation>
    <subcellularLocation>
        <location evidence="1">Endomembrane system</location>
        <topology evidence="1">Multi-pass membrane protein</topology>
    </subcellularLocation>
</comment>